<evidence type="ECO:0000313" key="4">
    <source>
        <dbReference type="Proteomes" id="UP000326912"/>
    </source>
</evidence>
<keyword evidence="2" id="KW-0812">Transmembrane</keyword>
<feature type="compositionally biased region" description="Low complexity" evidence="1">
    <location>
        <begin position="33"/>
        <end position="45"/>
    </location>
</feature>
<comment type="caution">
    <text evidence="3">The sequence shown here is derived from an EMBL/GenBank/DDBJ whole genome shotgun (WGS) entry which is preliminary data.</text>
</comment>
<dbReference type="Proteomes" id="UP000326912">
    <property type="component" value="Unassembled WGS sequence"/>
</dbReference>
<proteinExistence type="predicted"/>
<gene>
    <name evidence="3" type="ORF">KDW_27190</name>
</gene>
<accession>A0A5J4KQ40</accession>
<protein>
    <recommendedName>
        <fullName evidence="5">Zinc-ribbon domain-containing protein</fullName>
    </recommendedName>
</protein>
<dbReference type="RefSeq" id="WP_151756445.1">
    <property type="nucleotide sequence ID" value="NZ_BKZW01000001.1"/>
</dbReference>
<evidence type="ECO:0000256" key="1">
    <source>
        <dbReference type="SAM" id="MobiDB-lite"/>
    </source>
</evidence>
<keyword evidence="2" id="KW-0472">Membrane</keyword>
<feature type="compositionally biased region" description="Basic residues" evidence="1">
    <location>
        <begin position="75"/>
        <end position="87"/>
    </location>
</feature>
<sequence length="408" mass="44812">MMCNQCHAVLKEQARFCPQCGASQEEAQEEHLAASPSEALLPAASQSHENAMSEPEREDMPPDENESDATIRITPHSRRAGRSRRKTTTASTPLRSQSRRTTIPLSSHKSNQTQSEKVPDNQEPIVLAEQPATVIELDALHLYHSVPLARAPEQPLQAEQPTIPVQIPKISHPELFAPDGNIPGQAQNELSPFQHTPPLLYYKLNTTTKGSQMLPAVINPANSKEEGRRRKRSRGGCVLGCLTVLILLLVVLGAGWIFVARPYAHNIAETQLDKAMTSAVDQMPTTLTKILPPGSVLPVNENTINNLIVFNLAPSNPVQKPVTSITPERIRLSFELYGYPSAISLVPTLDKTGRLVANNVNVEGVLGLIMSPDELKPLLDKHFSDAQNKIGRTIKEVKLKDQEIDITL</sequence>
<feature type="compositionally biased region" description="Polar residues" evidence="1">
    <location>
        <begin position="88"/>
        <end position="116"/>
    </location>
</feature>
<dbReference type="EMBL" id="BKZW01000001">
    <property type="protein sequence ID" value="GER88557.1"/>
    <property type="molecule type" value="Genomic_DNA"/>
</dbReference>
<name>A0A5J4KQ40_9CHLR</name>
<evidence type="ECO:0008006" key="5">
    <source>
        <dbReference type="Google" id="ProtNLM"/>
    </source>
</evidence>
<keyword evidence="2" id="KW-1133">Transmembrane helix</keyword>
<keyword evidence="4" id="KW-1185">Reference proteome</keyword>
<feature type="region of interest" description="Disordered" evidence="1">
    <location>
        <begin position="28"/>
        <end position="120"/>
    </location>
</feature>
<evidence type="ECO:0000313" key="3">
    <source>
        <dbReference type="EMBL" id="GER88557.1"/>
    </source>
</evidence>
<dbReference type="AlphaFoldDB" id="A0A5J4KQ40"/>
<organism evidence="3 4">
    <name type="scientific">Dictyobacter vulcani</name>
    <dbReference type="NCBI Taxonomy" id="2607529"/>
    <lineage>
        <taxon>Bacteria</taxon>
        <taxon>Bacillati</taxon>
        <taxon>Chloroflexota</taxon>
        <taxon>Ktedonobacteria</taxon>
        <taxon>Ktedonobacterales</taxon>
        <taxon>Dictyobacteraceae</taxon>
        <taxon>Dictyobacter</taxon>
    </lineage>
</organism>
<feature type="transmembrane region" description="Helical" evidence="2">
    <location>
        <begin position="237"/>
        <end position="259"/>
    </location>
</feature>
<reference evidence="3 4" key="1">
    <citation type="submission" date="2019-10" db="EMBL/GenBank/DDBJ databases">
        <title>Dictyobacter vulcani sp. nov., within the class Ktedonobacteria, isolated from soil of volcanic Mt. Zao.</title>
        <authorList>
            <person name="Zheng Y."/>
            <person name="Wang C.M."/>
            <person name="Sakai Y."/>
            <person name="Abe K."/>
            <person name="Yokota A."/>
            <person name="Yabe S."/>
        </authorList>
    </citation>
    <scope>NUCLEOTIDE SEQUENCE [LARGE SCALE GENOMIC DNA]</scope>
    <source>
        <strain evidence="3 4">W12</strain>
    </source>
</reference>
<evidence type="ECO:0000256" key="2">
    <source>
        <dbReference type="SAM" id="Phobius"/>
    </source>
</evidence>